<organism evidence="12 13">
    <name type="scientific">Novipirellula rosea</name>
    <dbReference type="NCBI Taxonomy" id="1031540"/>
    <lineage>
        <taxon>Bacteria</taxon>
        <taxon>Pseudomonadati</taxon>
        <taxon>Planctomycetota</taxon>
        <taxon>Planctomycetia</taxon>
        <taxon>Pirellulales</taxon>
        <taxon>Pirellulaceae</taxon>
        <taxon>Novipirellula</taxon>
    </lineage>
</organism>
<dbReference type="SUPFAM" id="SSF50104">
    <property type="entry name" value="Translation proteins SH3-like domain"/>
    <property type="match status" value="1"/>
</dbReference>
<feature type="domain" description="Elongation factor P C-terminal" evidence="10">
    <location>
        <begin position="131"/>
        <end position="186"/>
    </location>
</feature>
<feature type="domain" description="Translation elongation factor P/YeiP central" evidence="11">
    <location>
        <begin position="69"/>
        <end position="123"/>
    </location>
</feature>
<comment type="similarity">
    <text evidence="3 7 9">Belongs to the elongation factor P family.</text>
</comment>
<evidence type="ECO:0000256" key="9">
    <source>
        <dbReference type="RuleBase" id="RU004389"/>
    </source>
</evidence>
<evidence type="ECO:0000259" key="10">
    <source>
        <dbReference type="SMART" id="SM00841"/>
    </source>
</evidence>
<comment type="function">
    <text evidence="7">Involved in peptide bond synthesis. Stimulates efficient translation and peptide-bond synthesis on native or reconstituted 70S ribosomes in vitro. Probably functions indirectly by altering the affinity of the ribosome for aminoacyl-tRNA, thus increasing their reactivity as acceptors for peptidyl transferase.</text>
</comment>
<dbReference type="Gene3D" id="2.30.30.30">
    <property type="match status" value="1"/>
</dbReference>
<protein>
    <recommendedName>
        <fullName evidence="7 8">Elongation factor P</fullName>
        <shortName evidence="7">EF-P</shortName>
    </recommendedName>
</protein>
<dbReference type="Proteomes" id="UP001500840">
    <property type="component" value="Unassembled WGS sequence"/>
</dbReference>
<evidence type="ECO:0000256" key="7">
    <source>
        <dbReference type="HAMAP-Rule" id="MF_00141"/>
    </source>
</evidence>
<keyword evidence="6 7" id="KW-0648">Protein biosynthesis</keyword>
<dbReference type="InterPro" id="IPR011768">
    <property type="entry name" value="Transl_elongation_fac_P"/>
</dbReference>
<dbReference type="Gene3D" id="2.40.50.140">
    <property type="entry name" value="Nucleic acid-binding proteins"/>
    <property type="match status" value="2"/>
</dbReference>
<dbReference type="NCBIfam" id="TIGR00038">
    <property type="entry name" value="efp"/>
    <property type="match status" value="1"/>
</dbReference>
<keyword evidence="5 7" id="KW-0251">Elongation factor</keyword>
<keyword evidence="13" id="KW-1185">Reference proteome</keyword>
<dbReference type="InterPro" id="IPR020599">
    <property type="entry name" value="Transl_elong_fac_P/YeiP"/>
</dbReference>
<dbReference type="Pfam" id="PF01132">
    <property type="entry name" value="EFP"/>
    <property type="match status" value="1"/>
</dbReference>
<dbReference type="Pfam" id="PF09285">
    <property type="entry name" value="Elong-fact-P_C"/>
    <property type="match status" value="1"/>
</dbReference>
<dbReference type="NCBIfam" id="NF001810">
    <property type="entry name" value="PRK00529.1"/>
    <property type="match status" value="1"/>
</dbReference>
<dbReference type="PIRSF" id="PIRSF005901">
    <property type="entry name" value="EF-P"/>
    <property type="match status" value="1"/>
</dbReference>
<dbReference type="Pfam" id="PF08207">
    <property type="entry name" value="EFP_N"/>
    <property type="match status" value="1"/>
</dbReference>
<dbReference type="InterPro" id="IPR014722">
    <property type="entry name" value="Rib_uL2_dom2"/>
</dbReference>
<comment type="pathway">
    <text evidence="2 7">Protein biosynthesis; polypeptide chain elongation.</text>
</comment>
<dbReference type="SMART" id="SM01185">
    <property type="entry name" value="EFP"/>
    <property type="match status" value="1"/>
</dbReference>
<dbReference type="EMBL" id="BAABGA010000054">
    <property type="protein sequence ID" value="GAA4461047.1"/>
    <property type="molecule type" value="Genomic_DNA"/>
</dbReference>
<evidence type="ECO:0000259" key="11">
    <source>
        <dbReference type="SMART" id="SM01185"/>
    </source>
</evidence>
<sequence length="189" mass="21078">MATYNTSDFRKGLKVQIDGEPYIMTEMMFVKPGKGNALYKCKLKNLIRGTSLDRTYKGGDSLESADVETTDVQFLYRNGEDYVFMHNESFEQFEVTSDVAGDIWKYLKDGMACAMTLYNGNAIIVEPPNHVELEVIECVPGTKGDTATNVTKPAKVETGAEFNVPGFIKEGNVIKIDTRSGEYIERVSN</sequence>
<evidence type="ECO:0000313" key="13">
    <source>
        <dbReference type="Proteomes" id="UP001500840"/>
    </source>
</evidence>
<dbReference type="InterPro" id="IPR015365">
    <property type="entry name" value="Elong-fact-P_C"/>
</dbReference>
<dbReference type="GO" id="GO:0003746">
    <property type="term" value="F:translation elongation factor activity"/>
    <property type="evidence" value="ECO:0007669"/>
    <property type="project" value="UniProtKB-KW"/>
</dbReference>
<comment type="caution">
    <text evidence="12">The sequence shown here is derived from an EMBL/GenBank/DDBJ whole genome shotgun (WGS) entry which is preliminary data.</text>
</comment>
<keyword evidence="4 7" id="KW-0963">Cytoplasm</keyword>
<evidence type="ECO:0000256" key="1">
    <source>
        <dbReference type="ARBA" id="ARBA00004496"/>
    </source>
</evidence>
<evidence type="ECO:0000313" key="12">
    <source>
        <dbReference type="EMBL" id="GAA4461047.1"/>
    </source>
</evidence>
<comment type="subcellular location">
    <subcellularLocation>
        <location evidence="1 7">Cytoplasm</location>
    </subcellularLocation>
</comment>
<dbReference type="InterPro" id="IPR012340">
    <property type="entry name" value="NA-bd_OB-fold"/>
</dbReference>
<name>A0ABP8N5Z1_9BACT</name>
<dbReference type="SMART" id="SM00841">
    <property type="entry name" value="Elong-fact-P_C"/>
    <property type="match status" value="1"/>
</dbReference>
<evidence type="ECO:0000256" key="3">
    <source>
        <dbReference type="ARBA" id="ARBA00009479"/>
    </source>
</evidence>
<dbReference type="SUPFAM" id="SSF50249">
    <property type="entry name" value="Nucleic acid-binding proteins"/>
    <property type="match status" value="2"/>
</dbReference>
<dbReference type="PANTHER" id="PTHR30053">
    <property type="entry name" value="ELONGATION FACTOR P"/>
    <property type="match status" value="1"/>
</dbReference>
<dbReference type="InterPro" id="IPR008991">
    <property type="entry name" value="Translation_prot_SH3-like_sf"/>
</dbReference>
<dbReference type="HAMAP" id="MF_00141">
    <property type="entry name" value="EF_P"/>
    <property type="match status" value="1"/>
</dbReference>
<gene>
    <name evidence="7 12" type="primary">efp</name>
    <name evidence="12" type="ORF">GCM10023156_42930</name>
</gene>
<dbReference type="RefSeq" id="WP_339938020.1">
    <property type="nucleotide sequence ID" value="NZ_BAABGA010000054.1"/>
</dbReference>
<dbReference type="InterPro" id="IPR001059">
    <property type="entry name" value="Transl_elong_P/YeiP_cen"/>
</dbReference>
<dbReference type="CDD" id="cd04470">
    <property type="entry name" value="S1_EF-P_repeat_1"/>
    <property type="match status" value="1"/>
</dbReference>
<evidence type="ECO:0000256" key="6">
    <source>
        <dbReference type="ARBA" id="ARBA00022917"/>
    </source>
</evidence>
<reference evidence="13" key="1">
    <citation type="journal article" date="2019" name="Int. J. Syst. Evol. Microbiol.">
        <title>The Global Catalogue of Microorganisms (GCM) 10K type strain sequencing project: providing services to taxonomists for standard genome sequencing and annotation.</title>
        <authorList>
            <consortium name="The Broad Institute Genomics Platform"/>
            <consortium name="The Broad Institute Genome Sequencing Center for Infectious Disease"/>
            <person name="Wu L."/>
            <person name="Ma J."/>
        </authorList>
    </citation>
    <scope>NUCLEOTIDE SEQUENCE [LARGE SCALE GENOMIC DNA]</scope>
    <source>
        <strain evidence="13">JCM 17759</strain>
    </source>
</reference>
<dbReference type="CDD" id="cd05794">
    <property type="entry name" value="S1_EF-P_repeat_2"/>
    <property type="match status" value="1"/>
</dbReference>
<evidence type="ECO:0000256" key="5">
    <source>
        <dbReference type="ARBA" id="ARBA00022768"/>
    </source>
</evidence>
<dbReference type="InterPro" id="IPR013185">
    <property type="entry name" value="Transl_elong_KOW-like"/>
</dbReference>
<proteinExistence type="inferred from homology"/>
<evidence type="ECO:0000256" key="2">
    <source>
        <dbReference type="ARBA" id="ARBA00004815"/>
    </source>
</evidence>
<evidence type="ECO:0000256" key="4">
    <source>
        <dbReference type="ARBA" id="ARBA00022490"/>
    </source>
</evidence>
<evidence type="ECO:0000256" key="8">
    <source>
        <dbReference type="NCBIfam" id="TIGR00038"/>
    </source>
</evidence>
<accession>A0ABP8N5Z1</accession>
<dbReference type="PANTHER" id="PTHR30053:SF12">
    <property type="entry name" value="ELONGATION FACTOR P (EF-P) FAMILY PROTEIN"/>
    <property type="match status" value="1"/>
</dbReference>